<reference evidence="5 6" key="1">
    <citation type="submission" date="2015-01" db="EMBL/GenBank/DDBJ databases">
        <title>Evolution of Trichinella species and genotypes.</title>
        <authorList>
            <person name="Korhonen P.K."/>
            <person name="Edoardo P."/>
            <person name="Giuseppe L.R."/>
            <person name="Gasser R.B."/>
        </authorList>
    </citation>
    <scope>NUCLEOTIDE SEQUENCE [LARGE SCALE GENOMIC DNA]</scope>
    <source>
        <strain evidence="5">ISS3</strain>
    </source>
</reference>
<feature type="domain" description="Alpha/beta hydrolase fold-3" evidence="4">
    <location>
        <begin position="945"/>
        <end position="1006"/>
    </location>
</feature>
<proteinExistence type="predicted"/>
<dbReference type="SUPFAM" id="SSF53474">
    <property type="entry name" value="alpha/beta-Hydrolases"/>
    <property type="match status" value="1"/>
</dbReference>
<dbReference type="GO" id="GO:0005829">
    <property type="term" value="C:cytosol"/>
    <property type="evidence" value="ECO:0007669"/>
    <property type="project" value="TreeGrafter"/>
</dbReference>
<keyword evidence="6" id="KW-1185">Reference proteome</keyword>
<dbReference type="InterPro" id="IPR010468">
    <property type="entry name" value="HSL_N"/>
</dbReference>
<evidence type="ECO:0000256" key="2">
    <source>
        <dbReference type="SAM" id="Phobius"/>
    </source>
</evidence>
<feature type="compositionally biased region" description="Low complexity" evidence="1">
    <location>
        <begin position="908"/>
        <end position="918"/>
    </location>
</feature>
<dbReference type="EMBL" id="JYDH01000014">
    <property type="protein sequence ID" value="KRY40113.1"/>
    <property type="molecule type" value="Genomic_DNA"/>
</dbReference>
<feature type="domain" description="Alpha/beta hydrolase fold-3" evidence="4">
    <location>
        <begin position="604"/>
        <end position="718"/>
    </location>
</feature>
<dbReference type="OrthoDB" id="408631at2759"/>
<dbReference type="InParanoid" id="A0A0V1BTA5"/>
<organism evidence="5 6">
    <name type="scientific">Trichinella spiralis</name>
    <name type="common">Trichina worm</name>
    <dbReference type="NCBI Taxonomy" id="6334"/>
    <lineage>
        <taxon>Eukaryota</taxon>
        <taxon>Metazoa</taxon>
        <taxon>Ecdysozoa</taxon>
        <taxon>Nematoda</taxon>
        <taxon>Enoplea</taxon>
        <taxon>Dorylaimia</taxon>
        <taxon>Trichinellida</taxon>
        <taxon>Trichinellidae</taxon>
        <taxon>Trichinella</taxon>
    </lineage>
</organism>
<dbReference type="Proteomes" id="UP000054776">
    <property type="component" value="Unassembled WGS sequence"/>
</dbReference>
<evidence type="ECO:0000313" key="6">
    <source>
        <dbReference type="Proteomes" id="UP000054776"/>
    </source>
</evidence>
<dbReference type="Pfam" id="PF06350">
    <property type="entry name" value="HSL_N"/>
    <property type="match status" value="1"/>
</dbReference>
<name>A0A0V1BTA5_TRISP</name>
<dbReference type="Pfam" id="PF06979">
    <property type="entry name" value="TMEM70"/>
    <property type="match status" value="1"/>
</dbReference>
<keyword evidence="2" id="KW-1133">Transmembrane helix</keyword>
<dbReference type="Pfam" id="PF07859">
    <property type="entry name" value="Abhydrolase_3"/>
    <property type="match status" value="2"/>
</dbReference>
<feature type="region of interest" description="Disordered" evidence="1">
    <location>
        <begin position="908"/>
        <end position="942"/>
    </location>
</feature>
<dbReference type="GO" id="GO:0019433">
    <property type="term" value="P:triglyceride catabolic process"/>
    <property type="evidence" value="ECO:0007669"/>
    <property type="project" value="TreeGrafter"/>
</dbReference>
<feature type="transmembrane region" description="Helical" evidence="2">
    <location>
        <begin position="110"/>
        <end position="127"/>
    </location>
</feature>
<accession>A0A0V1BTA5</accession>
<protein>
    <submittedName>
        <fullName evidence="5">Hormone-sensitive lipase</fullName>
    </submittedName>
</protein>
<dbReference type="InterPro" id="IPR045325">
    <property type="entry name" value="TMEM70/TMEM186/TMEM223"/>
</dbReference>
<feature type="transmembrane region" description="Helical" evidence="2">
    <location>
        <begin position="20"/>
        <end position="39"/>
    </location>
</feature>
<evidence type="ECO:0000256" key="1">
    <source>
        <dbReference type="SAM" id="MobiDB-lite"/>
    </source>
</evidence>
<comment type="caution">
    <text evidence="5">The sequence shown here is derived from an EMBL/GenBank/DDBJ whole genome shotgun (WGS) entry which is preliminary data.</text>
</comment>
<dbReference type="Gene3D" id="3.40.50.1820">
    <property type="entry name" value="alpha/beta hydrolase"/>
    <property type="match status" value="2"/>
</dbReference>
<keyword evidence="2" id="KW-0472">Membrane</keyword>
<dbReference type="GO" id="GO:0004771">
    <property type="term" value="F:sterol ester esterase activity"/>
    <property type="evidence" value="ECO:0007669"/>
    <property type="project" value="TreeGrafter"/>
</dbReference>
<dbReference type="FunCoup" id="A0A0V1BTA5">
    <property type="interactions" value="431"/>
</dbReference>
<dbReference type="InterPro" id="IPR013094">
    <property type="entry name" value="AB_hydrolase_3"/>
</dbReference>
<feature type="domain" description="Hormone-sensitive lipase N-terminal" evidence="3">
    <location>
        <begin position="300"/>
        <end position="587"/>
    </location>
</feature>
<evidence type="ECO:0000313" key="5">
    <source>
        <dbReference type="EMBL" id="KRY40113.1"/>
    </source>
</evidence>
<feature type="transmembrane region" description="Helical" evidence="2">
    <location>
        <begin position="139"/>
        <end position="162"/>
    </location>
</feature>
<dbReference type="GO" id="GO:0004806">
    <property type="term" value="F:triacylglycerol lipase activity"/>
    <property type="evidence" value="ECO:0007669"/>
    <property type="project" value="TreeGrafter"/>
</dbReference>
<dbReference type="eggNOG" id="KOG4388">
    <property type="taxonomic scope" value="Eukaryota"/>
</dbReference>
<dbReference type="GO" id="GO:0008203">
    <property type="term" value="P:cholesterol metabolic process"/>
    <property type="evidence" value="ECO:0007669"/>
    <property type="project" value="InterPro"/>
</dbReference>
<dbReference type="AlphaFoldDB" id="A0A0V1BTA5"/>
<dbReference type="PANTHER" id="PTHR23025">
    <property type="entry name" value="TRIACYLGLYCEROL LIPASE"/>
    <property type="match status" value="1"/>
</dbReference>
<keyword evidence="2" id="KW-0812">Transmembrane</keyword>
<sequence length="1035" mass="117680">MFVHKDKCSVFMNYSSTESNSIDAVALETMAAIANAIFVSRRFKSIRVMNIWYVALKFRPALPIYHMNAMLKTSCLNSNKYPFNKGERESLGKLVYSSGSMRNLIRGVKLFSLLTTTVAFGMQPMIWHDMFVHDDRSALLTTLTLSFLSFSVMCSPLLLNLLTKRYVICMYHDEKQQLFSVMTYNIFAWPRIIQFKFEDIKAFDSPILANLLVDSYPLLMISTNFTDQYVLEKFLPLLGEEEETPKRKVDDDEDGLTMKANVGVWNSKKFSVSRDSVCSLIEKLFYEFPVHLRSYSIEGVSFEKHICAAMNSLREVKSSLHPICMAMSRFDYDISIVGNGYRSIVTVFDLCLIGLLRSLFKISKISHRRWFRASRPVKEVVAYAEILRVLCQAVDLVSKYLPKPNSHCLFLTNVDADDLDRLMSSFEQLDQSNFYGRQIGFQSYRMHFLDISVSNVFHVIGTALASYSTLWNHSNVWYRRYPSIVYSCCRFLVNPENRSKHIAKIFRHSDLELCRSFWSLLESPILRTLPSVVGPKLAVNELYCIQPTDMLSLEKKNGTMVNIPVPSAFSGPRNLCVRILSLHRWPGLMGEKGKDRSSRSNFLVLHCHGGGFIATSTKTHETYLKFWAAELNCPIVSVDYSLAPENPYPRALEEALYAYAWCLTHADFLGWTGEYLCFAGESAGGLLLTSTCLKLIQLDVARLPDKLVTIYTPFLVEFAPSASRLLSLLDPLIPWGIMYRCLYAYKFGALTDDQRLAEVREGRKLSKSGIEIKISSEEYLGEENILPDRGEIEAEDTFAAELNWTEHISEIETHMSDSKYIRLSTELFDREFIKFLSMHEVTEPSFHCSPESRLGKSGEIQRDQIEEPNLSKSRCGSVTDNLVEVCSTVSDIFVENVSRILKDTTNVSSTVDCSSSSNGNDPVSNRKRLQTSSTNDSGSGIFEDGDPLLSPWLATDELLRNLPPTSVVACHLDPLLDDSISFCKKLRQANVPHTLDLIESLPHGFMNLMSFSKECRLATQLCLRRIKETHFKIDL</sequence>
<gene>
    <name evidence="5" type="primary">LIPE</name>
    <name evidence="5" type="ORF">T01_7764</name>
</gene>
<dbReference type="PANTHER" id="PTHR23025:SF3">
    <property type="entry name" value="HORMONE-SENSITIVE LIPASE"/>
    <property type="match status" value="1"/>
</dbReference>
<dbReference type="STRING" id="6334.A0A0V1BTA5"/>
<evidence type="ECO:0000259" key="3">
    <source>
        <dbReference type="Pfam" id="PF06350"/>
    </source>
</evidence>
<evidence type="ECO:0000259" key="4">
    <source>
        <dbReference type="Pfam" id="PF07859"/>
    </source>
</evidence>
<dbReference type="InterPro" id="IPR029058">
    <property type="entry name" value="AB_hydrolase_fold"/>
</dbReference>